<gene>
    <name evidence="2" type="ORF">HJG60_009509</name>
</gene>
<organism evidence="2 3">
    <name type="scientific">Phyllostomus discolor</name>
    <name type="common">pale spear-nosed bat</name>
    <dbReference type="NCBI Taxonomy" id="89673"/>
    <lineage>
        <taxon>Eukaryota</taxon>
        <taxon>Metazoa</taxon>
        <taxon>Chordata</taxon>
        <taxon>Craniata</taxon>
        <taxon>Vertebrata</taxon>
        <taxon>Euteleostomi</taxon>
        <taxon>Mammalia</taxon>
        <taxon>Eutheria</taxon>
        <taxon>Laurasiatheria</taxon>
        <taxon>Chiroptera</taxon>
        <taxon>Yangochiroptera</taxon>
        <taxon>Phyllostomidae</taxon>
        <taxon>Phyllostominae</taxon>
        <taxon>Phyllostomus</taxon>
    </lineage>
</organism>
<evidence type="ECO:0000313" key="3">
    <source>
        <dbReference type="Proteomes" id="UP000664940"/>
    </source>
</evidence>
<sequence>MQIQAHLNLQATYRPRKARTLWPDGLHGMRSSWWEGLGRPGARCWKAAKQGTQRAKGGAEGQAREATLLGKVDWGEIWLKKKQKTKHLGPLGLDGGGAMHWKESVEEGREPFQNNTIFIPHLRLRREKFPVCENKTGLQSGAAVTPQTPGLGLFPAGHSSHTVTQTCPGDLAHRPRHEHVGPRTPAPFPAAVPTSDHSTPEGMTRVN</sequence>
<feature type="region of interest" description="Disordered" evidence="1">
    <location>
        <begin position="174"/>
        <end position="207"/>
    </location>
</feature>
<dbReference type="AlphaFoldDB" id="A0A834DDL4"/>
<evidence type="ECO:0000256" key="1">
    <source>
        <dbReference type="SAM" id="MobiDB-lite"/>
    </source>
</evidence>
<dbReference type="EMBL" id="JABVXQ010000015">
    <property type="protein sequence ID" value="KAF6075112.1"/>
    <property type="molecule type" value="Genomic_DNA"/>
</dbReference>
<evidence type="ECO:0000313" key="2">
    <source>
        <dbReference type="EMBL" id="KAF6075112.1"/>
    </source>
</evidence>
<name>A0A834DDL4_9CHIR</name>
<protein>
    <submittedName>
        <fullName evidence="2">Uncharacterized protein</fullName>
    </submittedName>
</protein>
<comment type="caution">
    <text evidence="2">The sequence shown here is derived from an EMBL/GenBank/DDBJ whole genome shotgun (WGS) entry which is preliminary data.</text>
</comment>
<reference evidence="2 3" key="1">
    <citation type="journal article" date="2020" name="Nature">
        <title>Six reference-quality genomes reveal evolution of bat adaptations.</title>
        <authorList>
            <person name="Jebb D."/>
            <person name="Huang Z."/>
            <person name="Pippel M."/>
            <person name="Hughes G.M."/>
            <person name="Lavrichenko K."/>
            <person name="Devanna P."/>
            <person name="Winkler S."/>
            <person name="Jermiin L.S."/>
            <person name="Skirmuntt E.C."/>
            <person name="Katzourakis A."/>
            <person name="Burkitt-Gray L."/>
            <person name="Ray D.A."/>
            <person name="Sullivan K.A.M."/>
            <person name="Roscito J.G."/>
            <person name="Kirilenko B.M."/>
            <person name="Davalos L.M."/>
            <person name="Corthals A.P."/>
            <person name="Power M.L."/>
            <person name="Jones G."/>
            <person name="Ransome R.D."/>
            <person name="Dechmann D.K.N."/>
            <person name="Locatelli A.G."/>
            <person name="Puechmaille S.J."/>
            <person name="Fedrigo O."/>
            <person name="Jarvis E.D."/>
            <person name="Hiller M."/>
            <person name="Vernes S.C."/>
            <person name="Myers E.W."/>
            <person name="Teeling E.C."/>
        </authorList>
    </citation>
    <scope>NUCLEOTIDE SEQUENCE [LARGE SCALE GENOMIC DNA]</scope>
    <source>
        <strain evidence="2">Bat1K_MPI-CBG_1</strain>
    </source>
</reference>
<proteinExistence type="predicted"/>
<dbReference type="Proteomes" id="UP000664940">
    <property type="component" value="Unassembled WGS sequence"/>
</dbReference>
<accession>A0A834DDL4</accession>